<protein>
    <submittedName>
        <fullName evidence="1">Uncharacterized protein</fullName>
    </submittedName>
</protein>
<dbReference type="EMBL" id="BGZK01002350">
    <property type="protein sequence ID" value="GBP93217.1"/>
    <property type="molecule type" value="Genomic_DNA"/>
</dbReference>
<accession>A0A4C2A2S6</accession>
<proteinExistence type="predicted"/>
<evidence type="ECO:0000313" key="1">
    <source>
        <dbReference type="EMBL" id="GBP93217.1"/>
    </source>
</evidence>
<dbReference type="Proteomes" id="UP000299102">
    <property type="component" value="Unassembled WGS sequence"/>
</dbReference>
<dbReference type="AlphaFoldDB" id="A0A4C2A2S6"/>
<keyword evidence="2" id="KW-1185">Reference proteome</keyword>
<reference evidence="1 2" key="1">
    <citation type="journal article" date="2019" name="Commun. Biol.">
        <title>The bagworm genome reveals a unique fibroin gene that provides high tensile strength.</title>
        <authorList>
            <person name="Kono N."/>
            <person name="Nakamura H."/>
            <person name="Ohtoshi R."/>
            <person name="Tomita M."/>
            <person name="Numata K."/>
            <person name="Arakawa K."/>
        </authorList>
    </citation>
    <scope>NUCLEOTIDE SEQUENCE [LARGE SCALE GENOMIC DNA]</scope>
</reference>
<organism evidence="1 2">
    <name type="scientific">Eumeta variegata</name>
    <name type="common">Bagworm moth</name>
    <name type="synonym">Eumeta japonica</name>
    <dbReference type="NCBI Taxonomy" id="151549"/>
    <lineage>
        <taxon>Eukaryota</taxon>
        <taxon>Metazoa</taxon>
        <taxon>Ecdysozoa</taxon>
        <taxon>Arthropoda</taxon>
        <taxon>Hexapoda</taxon>
        <taxon>Insecta</taxon>
        <taxon>Pterygota</taxon>
        <taxon>Neoptera</taxon>
        <taxon>Endopterygota</taxon>
        <taxon>Lepidoptera</taxon>
        <taxon>Glossata</taxon>
        <taxon>Ditrysia</taxon>
        <taxon>Tineoidea</taxon>
        <taxon>Psychidae</taxon>
        <taxon>Oiketicinae</taxon>
        <taxon>Eumeta</taxon>
    </lineage>
</organism>
<evidence type="ECO:0000313" key="2">
    <source>
        <dbReference type="Proteomes" id="UP000299102"/>
    </source>
</evidence>
<gene>
    <name evidence="1" type="ORF">EVAR_46938_1</name>
</gene>
<sequence length="112" mass="12529">MTLSVPVNCLPAEAALALRDKFKPYDSKWAYCIDLSYGGEYEFRRCGNSRAPVPQPQSSLSKYIASLIKTLIKFLPTRAVYGAVALRRISFLSDFFPSARGKIIKIRDALAH</sequence>
<name>A0A4C2A2S6_EUMVA</name>
<comment type="caution">
    <text evidence="1">The sequence shown here is derived from an EMBL/GenBank/DDBJ whole genome shotgun (WGS) entry which is preliminary data.</text>
</comment>